<gene>
    <name evidence="1" type="ORF">RND71_025280</name>
</gene>
<accession>A0AAE1RPN8</accession>
<evidence type="ECO:0000313" key="2">
    <source>
        <dbReference type="Proteomes" id="UP001291623"/>
    </source>
</evidence>
<name>A0AAE1RPN8_9SOLA</name>
<protein>
    <submittedName>
        <fullName evidence="1">Uncharacterized protein</fullName>
    </submittedName>
</protein>
<proteinExistence type="predicted"/>
<evidence type="ECO:0000313" key="1">
    <source>
        <dbReference type="EMBL" id="KAK4356309.1"/>
    </source>
</evidence>
<dbReference type="EMBL" id="JAVYJV010000013">
    <property type="protein sequence ID" value="KAK4356309.1"/>
    <property type="molecule type" value="Genomic_DNA"/>
</dbReference>
<sequence length="60" mass="6774">MKANISIHNSSKVLPITDNNMITNMNAITMNNFTNTLETRLTENDHRLIPPTKSDENSSE</sequence>
<organism evidence="1 2">
    <name type="scientific">Anisodus tanguticus</name>
    <dbReference type="NCBI Taxonomy" id="243964"/>
    <lineage>
        <taxon>Eukaryota</taxon>
        <taxon>Viridiplantae</taxon>
        <taxon>Streptophyta</taxon>
        <taxon>Embryophyta</taxon>
        <taxon>Tracheophyta</taxon>
        <taxon>Spermatophyta</taxon>
        <taxon>Magnoliopsida</taxon>
        <taxon>eudicotyledons</taxon>
        <taxon>Gunneridae</taxon>
        <taxon>Pentapetalae</taxon>
        <taxon>asterids</taxon>
        <taxon>lamiids</taxon>
        <taxon>Solanales</taxon>
        <taxon>Solanaceae</taxon>
        <taxon>Solanoideae</taxon>
        <taxon>Hyoscyameae</taxon>
        <taxon>Anisodus</taxon>
    </lineage>
</organism>
<keyword evidence="2" id="KW-1185">Reference proteome</keyword>
<comment type="caution">
    <text evidence="1">The sequence shown here is derived from an EMBL/GenBank/DDBJ whole genome shotgun (WGS) entry which is preliminary data.</text>
</comment>
<reference evidence="1" key="1">
    <citation type="submission" date="2023-12" db="EMBL/GenBank/DDBJ databases">
        <title>Genome assembly of Anisodus tanguticus.</title>
        <authorList>
            <person name="Wang Y.-J."/>
        </authorList>
    </citation>
    <scope>NUCLEOTIDE SEQUENCE</scope>
    <source>
        <strain evidence="1">KB-2021</strain>
        <tissue evidence="1">Leaf</tissue>
    </source>
</reference>
<dbReference type="Proteomes" id="UP001291623">
    <property type="component" value="Unassembled WGS sequence"/>
</dbReference>
<dbReference type="AlphaFoldDB" id="A0AAE1RPN8"/>